<feature type="transmembrane region" description="Helical" evidence="6">
    <location>
        <begin position="92"/>
        <end position="112"/>
    </location>
</feature>
<dbReference type="PANTHER" id="PTHR22777:SF32">
    <property type="entry name" value="UPF0053 INNER MEMBRANE PROTEIN YFJD"/>
    <property type="match status" value="1"/>
</dbReference>
<dbReference type="EMBL" id="UOFV01000399">
    <property type="protein sequence ID" value="VAX03440.1"/>
    <property type="molecule type" value="Genomic_DNA"/>
</dbReference>
<dbReference type="AlphaFoldDB" id="A0A3B1AZI0"/>
<dbReference type="PANTHER" id="PTHR22777">
    <property type="entry name" value="HEMOLYSIN-RELATED"/>
    <property type="match status" value="1"/>
</dbReference>
<evidence type="ECO:0000256" key="5">
    <source>
        <dbReference type="ARBA" id="ARBA00023122"/>
    </source>
</evidence>
<feature type="domain" description="CNNM transmembrane" evidence="7">
    <location>
        <begin position="2"/>
        <end position="191"/>
    </location>
</feature>
<keyword evidence="3" id="KW-1003">Cell membrane</keyword>
<protein>
    <submittedName>
        <fullName evidence="8">Membrane protein YfjD</fullName>
    </submittedName>
</protein>
<evidence type="ECO:0000313" key="8">
    <source>
        <dbReference type="EMBL" id="VAX03440.1"/>
    </source>
</evidence>
<evidence type="ECO:0000256" key="2">
    <source>
        <dbReference type="ARBA" id="ARBA00006337"/>
    </source>
</evidence>
<organism evidence="8">
    <name type="scientific">hydrothermal vent metagenome</name>
    <dbReference type="NCBI Taxonomy" id="652676"/>
    <lineage>
        <taxon>unclassified sequences</taxon>
        <taxon>metagenomes</taxon>
        <taxon>ecological metagenomes</taxon>
    </lineage>
</organism>
<feature type="non-terminal residue" evidence="8">
    <location>
        <position position="213"/>
    </location>
</feature>
<evidence type="ECO:0000256" key="6">
    <source>
        <dbReference type="SAM" id="Phobius"/>
    </source>
</evidence>
<keyword evidence="6" id="KW-0472">Membrane</keyword>
<comment type="similarity">
    <text evidence="2">Belongs to the UPF0053 family.</text>
</comment>
<evidence type="ECO:0000256" key="1">
    <source>
        <dbReference type="ARBA" id="ARBA00004651"/>
    </source>
</evidence>
<proteinExistence type="inferred from homology"/>
<sequence length="213" mass="23235">MDDIPISALIGALIFLIILSAFFSGSETGLVSLNRYRLRHLAKTKHRGAARAAKLLERPDRLIGLILLGNNFVNILASSIATILALRLYGEAGIAIAAAILTLVILIFSEVTPKTLAVLHPERFAFPATFVLSPLLKILYPLVWMVNIAANGLLRLGGINTDTATSQALSSEELRMVVTEAGAMIPRRHQMMLTNILDLEKVTVDDIMIPRNE</sequence>
<keyword evidence="5" id="KW-0129">CBS domain</keyword>
<keyword evidence="6" id="KW-0812">Transmembrane</keyword>
<name>A0A3B1AZI0_9ZZZZ</name>
<dbReference type="PROSITE" id="PS51846">
    <property type="entry name" value="CNNM"/>
    <property type="match status" value="1"/>
</dbReference>
<dbReference type="Pfam" id="PF01595">
    <property type="entry name" value="CNNM"/>
    <property type="match status" value="1"/>
</dbReference>
<feature type="transmembrane region" description="Helical" evidence="6">
    <location>
        <begin position="124"/>
        <end position="146"/>
    </location>
</feature>
<feature type="transmembrane region" description="Helical" evidence="6">
    <location>
        <begin position="62"/>
        <end position="86"/>
    </location>
</feature>
<evidence type="ECO:0000256" key="4">
    <source>
        <dbReference type="ARBA" id="ARBA00022737"/>
    </source>
</evidence>
<gene>
    <name evidence="8" type="ORF">MNBD_GAMMA19-2207</name>
</gene>
<evidence type="ECO:0000256" key="3">
    <source>
        <dbReference type="ARBA" id="ARBA00022475"/>
    </source>
</evidence>
<keyword evidence="6" id="KW-1133">Transmembrane helix</keyword>
<accession>A0A3B1AZI0</accession>
<reference evidence="8" key="1">
    <citation type="submission" date="2018-06" db="EMBL/GenBank/DDBJ databases">
        <authorList>
            <person name="Zhirakovskaya E."/>
        </authorList>
    </citation>
    <scope>NUCLEOTIDE SEQUENCE</scope>
</reference>
<comment type="subcellular location">
    <subcellularLocation>
        <location evidence="1">Cell membrane</location>
        <topology evidence="1">Multi-pass membrane protein</topology>
    </subcellularLocation>
</comment>
<evidence type="ECO:0000259" key="7">
    <source>
        <dbReference type="PROSITE" id="PS51846"/>
    </source>
</evidence>
<dbReference type="GO" id="GO:0005886">
    <property type="term" value="C:plasma membrane"/>
    <property type="evidence" value="ECO:0007669"/>
    <property type="project" value="UniProtKB-SubCell"/>
</dbReference>
<keyword evidence="4" id="KW-0677">Repeat</keyword>
<dbReference type="InterPro" id="IPR002550">
    <property type="entry name" value="CNNM"/>
</dbReference>
<feature type="transmembrane region" description="Helical" evidence="6">
    <location>
        <begin position="6"/>
        <end position="33"/>
    </location>
</feature>